<evidence type="ECO:0000256" key="9">
    <source>
        <dbReference type="ARBA" id="ARBA00023315"/>
    </source>
</evidence>
<evidence type="ECO:0000256" key="6">
    <source>
        <dbReference type="ARBA" id="ARBA00023136"/>
    </source>
</evidence>
<dbReference type="InterPro" id="IPR039859">
    <property type="entry name" value="PFA4/ZDH16/20/ERF2-like"/>
</dbReference>
<comment type="domain">
    <text evidence="11 12">The DHHC domain is required for palmitoyltransferase activity.</text>
</comment>
<feature type="transmembrane region" description="Helical" evidence="11 12">
    <location>
        <begin position="127"/>
        <end position="153"/>
    </location>
</feature>
<evidence type="ECO:0000256" key="10">
    <source>
        <dbReference type="ARBA" id="ARBA00048048"/>
    </source>
</evidence>
<dbReference type="PROSITE" id="PS50216">
    <property type="entry name" value="DHHC"/>
    <property type="match status" value="1"/>
</dbReference>
<accession>H2ANJ8</accession>
<gene>
    <name evidence="14" type="primary">KAFR0A05130</name>
    <name evidence="11" type="synonym">PFA4</name>
    <name evidence="14" type="ORF">KAFR_0A05130</name>
</gene>
<comment type="similarity">
    <text evidence="11">Belongs to the DHHC palmitoyltransferase family. PFA4 subfamily.</text>
</comment>
<evidence type="ECO:0000256" key="8">
    <source>
        <dbReference type="ARBA" id="ARBA00023288"/>
    </source>
</evidence>
<proteinExistence type="inferred from homology"/>
<comment type="function">
    <text evidence="11">Mediates the reversible addition of palmitate to target proteins, thereby regulating their membrane association and biological function.</text>
</comment>
<evidence type="ECO:0000313" key="14">
    <source>
        <dbReference type="EMBL" id="CCF55948.1"/>
    </source>
</evidence>
<keyword evidence="6 11" id="KW-0472">Membrane</keyword>
<name>H2ANJ8_KAZAF</name>
<dbReference type="InParanoid" id="H2ANJ8"/>
<keyword evidence="3 11" id="KW-0812">Transmembrane</keyword>
<evidence type="ECO:0000256" key="4">
    <source>
        <dbReference type="ARBA" id="ARBA00022824"/>
    </source>
</evidence>
<dbReference type="AlphaFoldDB" id="H2ANJ8"/>
<evidence type="ECO:0000256" key="3">
    <source>
        <dbReference type="ARBA" id="ARBA00022692"/>
    </source>
</evidence>
<evidence type="ECO:0000256" key="7">
    <source>
        <dbReference type="ARBA" id="ARBA00023139"/>
    </source>
</evidence>
<dbReference type="KEGG" id="kaf:KAFR_0A05130"/>
<evidence type="ECO:0000313" key="15">
    <source>
        <dbReference type="Proteomes" id="UP000005220"/>
    </source>
</evidence>
<feature type="active site" description="S-palmitoyl cysteine intermediate" evidence="11">
    <location>
        <position position="109"/>
    </location>
</feature>
<dbReference type="EC" id="2.3.1.225" evidence="11"/>
<evidence type="ECO:0000256" key="2">
    <source>
        <dbReference type="ARBA" id="ARBA00022679"/>
    </source>
</evidence>
<keyword evidence="7 11" id="KW-0564">Palmitate</keyword>
<dbReference type="RefSeq" id="XP_003955083.1">
    <property type="nucleotide sequence ID" value="XM_003955034.1"/>
</dbReference>
<keyword evidence="9 11" id="KW-0012">Acyltransferase</keyword>
<dbReference type="eggNOG" id="KOG1314">
    <property type="taxonomic scope" value="Eukaryota"/>
</dbReference>
<protein>
    <recommendedName>
        <fullName evidence="11">Palmitoyltransferase PFA4</fullName>
        <ecNumber evidence="11">2.3.1.225</ecNumber>
    </recommendedName>
    <alternativeName>
        <fullName evidence="11">Protein S-acyltransferase</fullName>
        <shortName evidence="11">PAT</shortName>
    </alternativeName>
    <alternativeName>
        <fullName evidence="11">Protein fatty acyltransferase 4</fullName>
    </alternativeName>
</protein>
<evidence type="ECO:0000256" key="5">
    <source>
        <dbReference type="ARBA" id="ARBA00022989"/>
    </source>
</evidence>
<feature type="transmembrane region" description="Helical" evidence="11 12">
    <location>
        <begin position="7"/>
        <end position="29"/>
    </location>
</feature>
<dbReference type="Pfam" id="PF01529">
    <property type="entry name" value="DHHC"/>
    <property type="match status" value="1"/>
</dbReference>
<sequence>MAIQLKWPWLGIAIPTFLISFIGYSAHYFILLDHLSWKLQLWFQFSLSMIWLSYYLAIKADPGSPSIADKNEDIKTIRTYCKKCDAYKPPRAHHCKTCNKCILMMDHHCPWTMNCVGFKNYPHFLRFLFWVIVTTAFLLAQLFRRIGFIWTNWYSSSALVQRQEIVMLTILTPMDAFILLTITLLLIRCTMNQIFSGMSQIEKWEMERLESSFYSRKEKSRDFLMILINNVFTIFSIESPEDYQEEVNGLLRQHDKRRLAFHSIINFPYDIDILTNATCVLGPFFSWLNPFGAPEGDGMHFELNEIASEKASTLADLLLSLPWPPDTCTSKYGKSIDEGTKYVETHIEGGECVLRNRTVSPSFDLPTANENQLSRKSWTNEWGENLQAFGVDIEGE</sequence>
<evidence type="ECO:0000259" key="13">
    <source>
        <dbReference type="Pfam" id="PF01529"/>
    </source>
</evidence>
<evidence type="ECO:0000256" key="12">
    <source>
        <dbReference type="RuleBase" id="RU079119"/>
    </source>
</evidence>
<keyword evidence="2 11" id="KW-0808">Transferase</keyword>
<dbReference type="HAMAP" id="MF_03199">
    <property type="entry name" value="DHHC_PAT_PFA4"/>
    <property type="match status" value="1"/>
</dbReference>
<dbReference type="FunCoup" id="H2ANJ8">
    <property type="interactions" value="40"/>
</dbReference>
<feature type="transmembrane region" description="Helical" evidence="11 12">
    <location>
        <begin position="41"/>
        <end position="58"/>
    </location>
</feature>
<organism evidence="14 15">
    <name type="scientific">Kazachstania africana (strain ATCC 22294 / BCRC 22015 / CBS 2517 / CECT 1963 / NBRC 1671 / NRRL Y-8276)</name>
    <name type="common">Yeast</name>
    <name type="synonym">Kluyveromyces africanus</name>
    <dbReference type="NCBI Taxonomy" id="1071382"/>
    <lineage>
        <taxon>Eukaryota</taxon>
        <taxon>Fungi</taxon>
        <taxon>Dikarya</taxon>
        <taxon>Ascomycota</taxon>
        <taxon>Saccharomycotina</taxon>
        <taxon>Saccharomycetes</taxon>
        <taxon>Saccharomycetales</taxon>
        <taxon>Saccharomycetaceae</taxon>
        <taxon>Kazachstania</taxon>
    </lineage>
</organism>
<evidence type="ECO:0000256" key="1">
    <source>
        <dbReference type="ARBA" id="ARBA00004141"/>
    </source>
</evidence>
<evidence type="ECO:0000256" key="11">
    <source>
        <dbReference type="HAMAP-Rule" id="MF_03199"/>
    </source>
</evidence>
<dbReference type="HOGENOM" id="CLU_027721_8_0_1"/>
<dbReference type="InterPro" id="IPR001594">
    <property type="entry name" value="Palmitoyltrfase_DHHC"/>
</dbReference>
<dbReference type="InterPro" id="IPR033682">
    <property type="entry name" value="PFA4"/>
</dbReference>
<dbReference type="EMBL" id="HE650821">
    <property type="protein sequence ID" value="CCF55948.1"/>
    <property type="molecule type" value="Genomic_DNA"/>
</dbReference>
<keyword evidence="5 11" id="KW-1133">Transmembrane helix</keyword>
<dbReference type="STRING" id="1071382.H2ANJ8"/>
<reference evidence="14 15" key="1">
    <citation type="journal article" date="2011" name="Proc. Natl. Acad. Sci. U.S.A.">
        <title>Evolutionary erosion of yeast sex chromosomes by mating-type switching accidents.</title>
        <authorList>
            <person name="Gordon J.L."/>
            <person name="Armisen D."/>
            <person name="Proux-Wera E."/>
            <person name="Oheigeartaigh S.S."/>
            <person name="Byrne K.P."/>
            <person name="Wolfe K.H."/>
        </authorList>
    </citation>
    <scope>NUCLEOTIDE SEQUENCE [LARGE SCALE GENOMIC DNA]</scope>
    <source>
        <strain evidence="15">ATCC 22294 / BCRC 22015 / CBS 2517 / CECT 1963 / NBRC 1671 / NRRL Y-8276</strain>
    </source>
</reference>
<keyword evidence="8 11" id="KW-0449">Lipoprotein</keyword>
<comment type="catalytic activity">
    <reaction evidence="10 11 12">
        <text>L-cysteinyl-[protein] + hexadecanoyl-CoA = S-hexadecanoyl-L-cysteinyl-[protein] + CoA</text>
        <dbReference type="Rhea" id="RHEA:36683"/>
        <dbReference type="Rhea" id="RHEA-COMP:10131"/>
        <dbReference type="Rhea" id="RHEA-COMP:11032"/>
        <dbReference type="ChEBI" id="CHEBI:29950"/>
        <dbReference type="ChEBI" id="CHEBI:57287"/>
        <dbReference type="ChEBI" id="CHEBI:57379"/>
        <dbReference type="ChEBI" id="CHEBI:74151"/>
        <dbReference type="EC" id="2.3.1.225"/>
    </reaction>
</comment>
<keyword evidence="4 11" id="KW-0256">Endoplasmic reticulum</keyword>
<dbReference type="OrthoDB" id="331948at2759"/>
<dbReference type="GO" id="GO:0005789">
    <property type="term" value="C:endoplasmic reticulum membrane"/>
    <property type="evidence" value="ECO:0007669"/>
    <property type="project" value="UniProtKB-SubCell"/>
</dbReference>
<dbReference type="GO" id="GO:0019706">
    <property type="term" value="F:protein-cysteine S-palmitoyltransferase activity"/>
    <property type="evidence" value="ECO:0007669"/>
    <property type="project" value="UniProtKB-UniRule"/>
</dbReference>
<feature type="transmembrane region" description="Helical" evidence="11 12">
    <location>
        <begin position="165"/>
        <end position="187"/>
    </location>
</feature>
<feature type="domain" description="Palmitoyltransferase DHHC" evidence="13">
    <location>
        <begin position="77"/>
        <end position="205"/>
    </location>
</feature>
<dbReference type="Proteomes" id="UP000005220">
    <property type="component" value="Chromosome 1"/>
</dbReference>
<dbReference type="GeneID" id="13885994"/>
<comment type="subcellular location">
    <subcellularLocation>
        <location evidence="11">Endoplasmic reticulum membrane</location>
        <topology evidence="11">Multi-pass membrane protein</topology>
    </subcellularLocation>
    <subcellularLocation>
        <location evidence="1">Membrane</location>
        <topology evidence="1">Multi-pass membrane protein</topology>
    </subcellularLocation>
</comment>
<keyword evidence="15" id="KW-1185">Reference proteome</keyword>
<dbReference type="PANTHER" id="PTHR12246">
    <property type="entry name" value="PALMITOYLTRANSFERASE ZDHHC16"/>
    <property type="match status" value="1"/>
</dbReference>